<keyword evidence="5" id="KW-1185">Reference proteome</keyword>
<dbReference type="PROSITE" id="PS51257">
    <property type="entry name" value="PROKAR_LIPOPROTEIN"/>
    <property type="match status" value="1"/>
</dbReference>
<evidence type="ECO:0000259" key="3">
    <source>
        <dbReference type="Pfam" id="PF11611"/>
    </source>
</evidence>
<dbReference type="Gene3D" id="2.60.40.1240">
    <property type="match status" value="1"/>
</dbReference>
<keyword evidence="1 2" id="KW-0732">Signal</keyword>
<dbReference type="InterPro" id="IPR029050">
    <property type="entry name" value="Immunoprotect_excell_Ig-like"/>
</dbReference>
<proteinExistence type="predicted"/>
<dbReference type="Proteomes" id="UP001139150">
    <property type="component" value="Unassembled WGS sequence"/>
</dbReference>
<dbReference type="EMBL" id="JAKRYL010000012">
    <property type="protein sequence ID" value="MCL7748015.1"/>
    <property type="molecule type" value="Genomic_DNA"/>
</dbReference>
<evidence type="ECO:0000256" key="1">
    <source>
        <dbReference type="ARBA" id="ARBA00022729"/>
    </source>
</evidence>
<protein>
    <submittedName>
        <fullName evidence="4">DUF4352 domain-containing protein</fullName>
    </submittedName>
</protein>
<sequence length="171" mass="18700">MKQILGFIFAASLILLSACGGQSTEAQSESQESNAQNTNDILNLGETGVQEGTAGSIEITAHSTQILESYEEFTPSNGVFVIVDISVKNNGETEINGGDITRASLFDDQETMFNSTVYDEFVEHIYGEINPGETVSGQIIFNHFPSEYYELVFGYGLSTTVNELRWHIPGN</sequence>
<dbReference type="InterPro" id="IPR029051">
    <property type="entry name" value="DUF4352"/>
</dbReference>
<gene>
    <name evidence="4" type="ORF">MF646_12865</name>
</gene>
<evidence type="ECO:0000256" key="2">
    <source>
        <dbReference type="SAM" id="SignalP"/>
    </source>
</evidence>
<comment type="caution">
    <text evidence="4">The sequence shown here is derived from an EMBL/GenBank/DDBJ whole genome shotgun (WGS) entry which is preliminary data.</text>
</comment>
<evidence type="ECO:0000313" key="4">
    <source>
        <dbReference type="EMBL" id="MCL7748015.1"/>
    </source>
</evidence>
<feature type="chain" id="PRO_5040945417" evidence="2">
    <location>
        <begin position="27"/>
        <end position="171"/>
    </location>
</feature>
<dbReference type="AlphaFoldDB" id="A0A9X2I824"/>
<name>A0A9X2I824_9BACI</name>
<organism evidence="4 5">
    <name type="scientific">Halalkalibacter alkaliphilus</name>
    <dbReference type="NCBI Taxonomy" id="2917993"/>
    <lineage>
        <taxon>Bacteria</taxon>
        <taxon>Bacillati</taxon>
        <taxon>Bacillota</taxon>
        <taxon>Bacilli</taxon>
        <taxon>Bacillales</taxon>
        <taxon>Bacillaceae</taxon>
        <taxon>Halalkalibacter</taxon>
    </lineage>
</organism>
<dbReference type="RefSeq" id="WP_250096908.1">
    <property type="nucleotide sequence ID" value="NZ_JAKRYL010000012.1"/>
</dbReference>
<dbReference type="Pfam" id="PF11611">
    <property type="entry name" value="DUF4352"/>
    <property type="match status" value="1"/>
</dbReference>
<feature type="signal peptide" evidence="2">
    <location>
        <begin position="1"/>
        <end position="26"/>
    </location>
</feature>
<reference evidence="4" key="1">
    <citation type="submission" date="2022-02" db="EMBL/GenBank/DDBJ databases">
        <title>Halalkalibacter sp. nov. isolated from Lonar Lake, India.</title>
        <authorList>
            <person name="Joshi A."/>
            <person name="Thite S."/>
            <person name="Lodha T."/>
        </authorList>
    </citation>
    <scope>NUCLEOTIDE SEQUENCE</scope>
    <source>
        <strain evidence="4">MEB205</strain>
    </source>
</reference>
<evidence type="ECO:0000313" key="5">
    <source>
        <dbReference type="Proteomes" id="UP001139150"/>
    </source>
</evidence>
<feature type="domain" description="DUF4352" evidence="3">
    <location>
        <begin position="53"/>
        <end position="153"/>
    </location>
</feature>
<accession>A0A9X2I824</accession>